<organism evidence="2 3">
    <name type="scientific">Burkholderia vietnamiensis</name>
    <dbReference type="NCBI Taxonomy" id="60552"/>
    <lineage>
        <taxon>Bacteria</taxon>
        <taxon>Pseudomonadati</taxon>
        <taxon>Pseudomonadota</taxon>
        <taxon>Betaproteobacteria</taxon>
        <taxon>Burkholderiales</taxon>
        <taxon>Burkholderiaceae</taxon>
        <taxon>Burkholderia</taxon>
        <taxon>Burkholderia cepacia complex</taxon>
    </lineage>
</organism>
<comment type="caution">
    <text evidence="2">The sequence shown here is derived from an EMBL/GenBank/DDBJ whole genome shotgun (WGS) entry which is preliminary data.</text>
</comment>
<sequence length="136" mass="14596">MKRRNDIRFAMHGSALSRAHGAQEAHATRPANMSPGLAACVGRTETAVRADAHRRSPARCVVRPAAAARATACTPPAAGSPALSAAPFPRVRVVAARVHARRRDTHAHAHAGAARRCRRPHRPFSSVRLTLMQDHS</sequence>
<feature type="region of interest" description="Disordered" evidence="1">
    <location>
        <begin position="103"/>
        <end position="124"/>
    </location>
</feature>
<dbReference type="Proteomes" id="UP000237632">
    <property type="component" value="Unassembled WGS sequence"/>
</dbReference>
<proteinExistence type="predicted"/>
<feature type="compositionally biased region" description="Basic residues" evidence="1">
    <location>
        <begin position="103"/>
        <end position="122"/>
    </location>
</feature>
<evidence type="ECO:0000256" key="1">
    <source>
        <dbReference type="SAM" id="MobiDB-lite"/>
    </source>
</evidence>
<name>A0AA45BAQ3_BURVI</name>
<protein>
    <submittedName>
        <fullName evidence="2">Uncharacterized protein</fullName>
    </submittedName>
</protein>
<gene>
    <name evidence="2" type="ORF">C6T65_30005</name>
</gene>
<dbReference type="EMBL" id="PVHK01000229">
    <property type="protein sequence ID" value="PRH38788.1"/>
    <property type="molecule type" value="Genomic_DNA"/>
</dbReference>
<evidence type="ECO:0000313" key="3">
    <source>
        <dbReference type="Proteomes" id="UP000237632"/>
    </source>
</evidence>
<feature type="region of interest" description="Disordered" evidence="1">
    <location>
        <begin position="1"/>
        <end position="30"/>
    </location>
</feature>
<evidence type="ECO:0000313" key="2">
    <source>
        <dbReference type="EMBL" id="PRH38788.1"/>
    </source>
</evidence>
<dbReference type="AlphaFoldDB" id="A0AA45BAQ3"/>
<reference evidence="2 3" key="1">
    <citation type="submission" date="2018-03" db="EMBL/GenBank/DDBJ databases">
        <authorList>
            <person name="Nguyen K."/>
            <person name="Fouts D."/>
            <person name="Sutton G."/>
        </authorList>
    </citation>
    <scope>NUCLEOTIDE SEQUENCE [LARGE SCALE GENOMIC DNA]</scope>
    <source>
        <strain evidence="2 3">AU3578</strain>
    </source>
</reference>
<accession>A0AA45BAQ3</accession>